<sequence length="131" mass="14988">MQEVRGFNHLTLNVGNLEKTISFYTEILQMTLCHRGRRDAYLEWGNAWICIVEEPDFASVPARVLGMNHIAFYIEESGFQSAVRLLRERGVTIVRGPLKRGAGWSVNFLDNNGIEFELHTSTLAERMSVWS</sequence>
<gene>
    <name evidence="3" type="ORF">XYCOK13_24400</name>
</gene>
<dbReference type="SUPFAM" id="SSF54593">
    <property type="entry name" value="Glyoxalase/Bleomycin resistance protein/Dihydroxybiphenyl dioxygenase"/>
    <property type="match status" value="1"/>
</dbReference>
<evidence type="ECO:0000313" key="4">
    <source>
        <dbReference type="Proteomes" id="UP000677918"/>
    </source>
</evidence>
<protein>
    <recommendedName>
        <fullName evidence="2">VOC domain-containing protein</fullName>
    </recommendedName>
</protein>
<proteinExistence type="predicted"/>
<organism evidence="3 4">
    <name type="scientific">Xylanibacillus composti</name>
    <dbReference type="NCBI Taxonomy" id="1572762"/>
    <lineage>
        <taxon>Bacteria</taxon>
        <taxon>Bacillati</taxon>
        <taxon>Bacillota</taxon>
        <taxon>Bacilli</taxon>
        <taxon>Bacillales</taxon>
        <taxon>Paenibacillaceae</taxon>
        <taxon>Xylanibacillus</taxon>
    </lineage>
</organism>
<feature type="domain" description="VOC" evidence="2">
    <location>
        <begin position="6"/>
        <end position="121"/>
    </location>
</feature>
<evidence type="ECO:0000256" key="1">
    <source>
        <dbReference type="ARBA" id="ARBA00022723"/>
    </source>
</evidence>
<dbReference type="RefSeq" id="WP_213412410.1">
    <property type="nucleotide sequence ID" value="NZ_BOVK01000031.1"/>
</dbReference>
<dbReference type="EMBL" id="BOVK01000031">
    <property type="protein sequence ID" value="GIQ69616.1"/>
    <property type="molecule type" value="Genomic_DNA"/>
</dbReference>
<comment type="caution">
    <text evidence="3">The sequence shown here is derived from an EMBL/GenBank/DDBJ whole genome shotgun (WGS) entry which is preliminary data.</text>
</comment>
<dbReference type="GO" id="GO:0046872">
    <property type="term" value="F:metal ion binding"/>
    <property type="evidence" value="ECO:0007669"/>
    <property type="project" value="UniProtKB-KW"/>
</dbReference>
<dbReference type="Proteomes" id="UP000677918">
    <property type="component" value="Unassembled WGS sequence"/>
</dbReference>
<keyword evidence="1" id="KW-0479">Metal-binding</keyword>
<dbReference type="InterPro" id="IPR004360">
    <property type="entry name" value="Glyas_Fos-R_dOase_dom"/>
</dbReference>
<dbReference type="InterPro" id="IPR051332">
    <property type="entry name" value="Fosfomycin_Res_Enzymes"/>
</dbReference>
<name>A0A8J4H510_9BACL</name>
<reference evidence="3" key="1">
    <citation type="submission" date="2021-04" db="EMBL/GenBank/DDBJ databases">
        <title>Draft genome sequence of Xylanibacillus composti strain K13.</title>
        <authorList>
            <person name="Uke A."/>
            <person name="Chhe C."/>
            <person name="Baramee S."/>
            <person name="Kosugi A."/>
        </authorList>
    </citation>
    <scope>NUCLEOTIDE SEQUENCE</scope>
    <source>
        <strain evidence="3">K13</strain>
    </source>
</reference>
<dbReference type="Gene3D" id="3.10.180.10">
    <property type="entry name" value="2,3-Dihydroxybiphenyl 1,2-Dioxygenase, domain 1"/>
    <property type="match status" value="1"/>
</dbReference>
<evidence type="ECO:0000259" key="2">
    <source>
        <dbReference type="PROSITE" id="PS51819"/>
    </source>
</evidence>
<accession>A0A8J4H510</accession>
<dbReference type="AlphaFoldDB" id="A0A8J4H510"/>
<dbReference type="InterPro" id="IPR029068">
    <property type="entry name" value="Glyas_Bleomycin-R_OHBP_Dase"/>
</dbReference>
<dbReference type="PANTHER" id="PTHR36113">
    <property type="entry name" value="LYASE, PUTATIVE-RELATED-RELATED"/>
    <property type="match status" value="1"/>
</dbReference>
<dbReference type="PROSITE" id="PS51819">
    <property type="entry name" value="VOC"/>
    <property type="match status" value="1"/>
</dbReference>
<dbReference type="PANTHER" id="PTHR36113:SF6">
    <property type="entry name" value="FOSFOMYCIN RESISTANCE PROTEIN FOSX"/>
    <property type="match status" value="1"/>
</dbReference>
<dbReference type="InterPro" id="IPR037523">
    <property type="entry name" value="VOC_core"/>
</dbReference>
<keyword evidence="4" id="KW-1185">Reference proteome</keyword>
<evidence type="ECO:0000313" key="3">
    <source>
        <dbReference type="EMBL" id="GIQ69616.1"/>
    </source>
</evidence>
<dbReference type="Pfam" id="PF00903">
    <property type="entry name" value="Glyoxalase"/>
    <property type="match status" value="1"/>
</dbReference>